<comment type="similarity">
    <text evidence="1 5">Belongs to the glutathione peroxidase family.</text>
</comment>
<accession>A0A0Q0WZ10</accession>
<dbReference type="InterPro" id="IPR000889">
    <property type="entry name" value="Glutathione_peroxidase"/>
</dbReference>
<keyword evidence="2 5" id="KW-0575">Peroxidase</keyword>
<dbReference type="GO" id="GO:0034599">
    <property type="term" value="P:cellular response to oxidative stress"/>
    <property type="evidence" value="ECO:0007669"/>
    <property type="project" value="TreeGrafter"/>
</dbReference>
<dbReference type="Gene3D" id="3.40.30.10">
    <property type="entry name" value="Glutaredoxin"/>
    <property type="match status" value="1"/>
</dbReference>
<dbReference type="RefSeq" id="WP_002456556.1">
    <property type="nucleotide sequence ID" value="NZ_AP019721.1"/>
</dbReference>
<dbReference type="AlphaFoldDB" id="A0A0Q0WZ10"/>
<evidence type="ECO:0000313" key="9">
    <source>
        <dbReference type="Proteomes" id="UP000622362"/>
    </source>
</evidence>
<evidence type="ECO:0000313" key="7">
    <source>
        <dbReference type="EMBL" id="MBF2229563.1"/>
    </source>
</evidence>
<dbReference type="PROSITE" id="PS51352">
    <property type="entry name" value="THIOREDOXIN_2"/>
    <property type="match status" value="1"/>
</dbReference>
<dbReference type="SUPFAM" id="SSF52833">
    <property type="entry name" value="Thioredoxin-like"/>
    <property type="match status" value="1"/>
</dbReference>
<sequence>MESIYDFVVQKNNGESYKLEQYKGDVMLIVNTASECGFTPQFEGLQKLYDEYKDQGFIILGFPCNQFGGQEPGSGEEAAQNCKINYGVTFPIHEKVDVKGDNQHPLFHFLTNAAKGMINEKIKWNFTKFLIDREGNVIKRFSPQKKPEQIKTEIEKLL</sequence>
<dbReference type="InterPro" id="IPR013766">
    <property type="entry name" value="Thioredoxin_domain"/>
</dbReference>
<evidence type="ECO:0000256" key="1">
    <source>
        <dbReference type="ARBA" id="ARBA00006926"/>
    </source>
</evidence>
<name>A0A0Q0WZ10_STAEP</name>
<dbReference type="PRINTS" id="PR01011">
    <property type="entry name" value="GLUTPROXDASE"/>
</dbReference>
<keyword evidence="3 5" id="KW-0560">Oxidoreductase</keyword>
<evidence type="ECO:0000256" key="3">
    <source>
        <dbReference type="ARBA" id="ARBA00023002"/>
    </source>
</evidence>
<reference evidence="7" key="1">
    <citation type="submission" date="2020-08" db="EMBL/GenBank/DDBJ databases">
        <title>Changes in the skin microbiome associated with squamous cell carcinoma in transplant recipients.</title>
        <authorList>
            <person name="Zaugg J."/>
            <person name="Krueger A."/>
            <person name="Lachner N."/>
        </authorList>
    </citation>
    <scope>NUCLEOTIDE SEQUENCE</scope>
    <source>
        <strain evidence="7">R5988</strain>
    </source>
</reference>
<dbReference type="Proteomes" id="UP000622362">
    <property type="component" value="Unassembled WGS sequence"/>
</dbReference>
<dbReference type="OrthoDB" id="9789406at2"/>
<evidence type="ECO:0000259" key="6">
    <source>
        <dbReference type="PROSITE" id="PS51352"/>
    </source>
</evidence>
<dbReference type="Pfam" id="PF00255">
    <property type="entry name" value="GSHPx"/>
    <property type="match status" value="1"/>
</dbReference>
<gene>
    <name evidence="7" type="ORF">H3963_03705</name>
    <name evidence="8" type="ORF">I3V53_00855</name>
</gene>
<dbReference type="EMBL" id="JACGQI010000003">
    <property type="protein sequence ID" value="MBF2229563.1"/>
    <property type="molecule type" value="Genomic_DNA"/>
</dbReference>
<protein>
    <recommendedName>
        <fullName evidence="5">Glutathione peroxidase</fullName>
    </recommendedName>
</protein>
<evidence type="ECO:0000313" key="8">
    <source>
        <dbReference type="EMBL" id="MBF9302639.1"/>
    </source>
</evidence>
<comment type="caution">
    <text evidence="8">The sequence shown here is derived from an EMBL/GenBank/DDBJ whole genome shotgun (WGS) entry which is preliminary data.</text>
</comment>
<evidence type="ECO:0000256" key="4">
    <source>
        <dbReference type="PIRSR" id="PIRSR000303-1"/>
    </source>
</evidence>
<organism evidence="8 9">
    <name type="scientific">Staphylococcus epidermidis</name>
    <dbReference type="NCBI Taxonomy" id="1282"/>
    <lineage>
        <taxon>Bacteria</taxon>
        <taxon>Bacillati</taxon>
        <taxon>Bacillota</taxon>
        <taxon>Bacilli</taxon>
        <taxon>Bacillales</taxon>
        <taxon>Staphylococcaceae</taxon>
        <taxon>Staphylococcus</taxon>
    </lineage>
</organism>
<dbReference type="PANTHER" id="PTHR11592">
    <property type="entry name" value="GLUTATHIONE PEROXIDASE"/>
    <property type="match status" value="1"/>
</dbReference>
<dbReference type="CDD" id="cd00340">
    <property type="entry name" value="GSH_Peroxidase"/>
    <property type="match status" value="1"/>
</dbReference>
<dbReference type="FunFam" id="3.40.30.10:FF:000010">
    <property type="entry name" value="Glutathione peroxidase"/>
    <property type="match status" value="1"/>
</dbReference>
<dbReference type="GO" id="GO:0004601">
    <property type="term" value="F:peroxidase activity"/>
    <property type="evidence" value="ECO:0007669"/>
    <property type="project" value="UniProtKB-KW"/>
</dbReference>
<feature type="active site" evidence="4">
    <location>
        <position position="36"/>
    </location>
</feature>
<dbReference type="EMBL" id="JADPYN010000001">
    <property type="protein sequence ID" value="MBF9302639.1"/>
    <property type="molecule type" value="Genomic_DNA"/>
</dbReference>
<dbReference type="InterPro" id="IPR036249">
    <property type="entry name" value="Thioredoxin-like_sf"/>
</dbReference>
<dbReference type="PROSITE" id="PS51355">
    <property type="entry name" value="GLUTATHIONE_PEROXID_3"/>
    <property type="match status" value="1"/>
</dbReference>
<dbReference type="PANTHER" id="PTHR11592:SF78">
    <property type="entry name" value="GLUTATHIONE PEROXIDASE"/>
    <property type="match status" value="1"/>
</dbReference>
<dbReference type="Proteomes" id="UP000648077">
    <property type="component" value="Unassembled WGS sequence"/>
</dbReference>
<evidence type="ECO:0000256" key="2">
    <source>
        <dbReference type="ARBA" id="ARBA00022559"/>
    </source>
</evidence>
<feature type="domain" description="Thioredoxin" evidence="6">
    <location>
        <begin position="1"/>
        <end position="158"/>
    </location>
</feature>
<dbReference type="PROSITE" id="PS00763">
    <property type="entry name" value="GLUTATHIONE_PEROXID_2"/>
    <property type="match status" value="1"/>
</dbReference>
<proteinExistence type="inferred from homology"/>
<dbReference type="GeneID" id="50018883"/>
<reference evidence="8" key="2">
    <citation type="submission" date="2020-11" db="EMBL/GenBank/DDBJ databases">
        <title>Molecular epidemiology and genomic profiles of multidrug-resistant bacteria collected from clinical sources in South Africa.</title>
        <authorList>
            <person name="Asante J."/>
            <person name="Amoako D.G."/>
        </authorList>
    </citation>
    <scope>NUCLEOTIDE SEQUENCE</scope>
    <source>
        <strain evidence="8">C68</strain>
    </source>
</reference>
<dbReference type="InterPro" id="IPR029760">
    <property type="entry name" value="GPX_CS"/>
</dbReference>
<evidence type="ECO:0000256" key="5">
    <source>
        <dbReference type="RuleBase" id="RU000499"/>
    </source>
</evidence>
<dbReference type="PIRSF" id="PIRSF000303">
    <property type="entry name" value="Glutathion_perox"/>
    <property type="match status" value="1"/>
</dbReference>